<reference evidence="1" key="1">
    <citation type="submission" date="2012-03" db="EMBL/GenBank/DDBJ databases">
        <title>Development and evolution of a turtle-specific body plan assessed by genome-wide analyses.</title>
        <authorList>
            <person name="Zhang G."/>
            <person name="Huang Z."/>
            <person name="Wang Z."/>
        </authorList>
    </citation>
    <scope>NUCLEOTIDE SEQUENCE</scope>
</reference>
<dbReference type="AlphaFoldDB" id="M7BF91"/>
<protein>
    <submittedName>
        <fullName evidence="1">Uncharacterized protein</fullName>
    </submittedName>
</protein>
<dbReference type="Proteomes" id="UP000031443">
    <property type="component" value="Unassembled WGS sequence"/>
</dbReference>
<accession>M7BF91</accession>
<sequence length="132" mass="15283">MHLSPLHFYPGNLGTFQFYDDAINRPPKRSPVDFCTPAPREAQAELTWERQQSTHHSEGTTVSRSKYIDFSYVIHITESPKKSHGEHDDFLEGRLMVAFIEQLQMVEHCFWTKEINTDCLQYSSSKPSAYEG</sequence>
<gene>
    <name evidence="1" type="ORF">UY3_12104</name>
</gene>
<name>M7BF91_CHEMY</name>
<evidence type="ECO:0000313" key="1">
    <source>
        <dbReference type="EMBL" id="EMP30768.1"/>
    </source>
</evidence>
<organism evidence="1 2">
    <name type="scientific">Chelonia mydas</name>
    <name type="common">Green sea-turtle</name>
    <name type="synonym">Chelonia agassizi</name>
    <dbReference type="NCBI Taxonomy" id="8469"/>
    <lineage>
        <taxon>Eukaryota</taxon>
        <taxon>Metazoa</taxon>
        <taxon>Chordata</taxon>
        <taxon>Craniata</taxon>
        <taxon>Vertebrata</taxon>
        <taxon>Euteleostomi</taxon>
        <taxon>Archelosauria</taxon>
        <taxon>Testudinata</taxon>
        <taxon>Testudines</taxon>
        <taxon>Cryptodira</taxon>
        <taxon>Durocryptodira</taxon>
        <taxon>Americhelydia</taxon>
        <taxon>Chelonioidea</taxon>
        <taxon>Cheloniidae</taxon>
        <taxon>Chelonia</taxon>
    </lineage>
</organism>
<evidence type="ECO:0000313" key="2">
    <source>
        <dbReference type="Proteomes" id="UP000031443"/>
    </source>
</evidence>
<keyword evidence="2" id="KW-1185">Reference proteome</keyword>
<proteinExistence type="predicted"/>
<dbReference type="EMBL" id="KB548573">
    <property type="protein sequence ID" value="EMP30768.1"/>
    <property type="molecule type" value="Genomic_DNA"/>
</dbReference>